<sequence>MGVNICVGGQMEAVCRSLLELNIKVRDLGQMFVRYPALITSPADKLRERADKISEWFGRGSSKVNKETCLANLITAVPKILADPDAMALLLRGTALSFDALLAVLPIQKAELEVTIRQRPLTLGTDVERARAMVKAFRAAGMEDAELTQLVQSFPAVLSASPKNLQVRLAFLTKLLGMPAHSILGAPSLFLNRSVVTTIGPRFSFIKDCLPDCTTKWAPTTILRSSDEDFCELTEAPLEQYAIYKKQWKEANGKRFQANS</sequence>
<keyword evidence="2" id="KW-0804">Transcription</keyword>
<evidence type="ECO:0000313" key="4">
    <source>
        <dbReference type="EMBL" id="KAK9915137.1"/>
    </source>
</evidence>
<protein>
    <recommendedName>
        <fullName evidence="6">mTERF-domain-containing protein</fullName>
    </recommendedName>
</protein>
<comment type="similarity">
    <text evidence="1">Belongs to the mTERF family.</text>
</comment>
<name>A0ABR2YU09_9CHLO</name>
<organism evidence="4 5">
    <name type="scientific">Coccomyxa subellipsoidea</name>
    <dbReference type="NCBI Taxonomy" id="248742"/>
    <lineage>
        <taxon>Eukaryota</taxon>
        <taxon>Viridiplantae</taxon>
        <taxon>Chlorophyta</taxon>
        <taxon>core chlorophytes</taxon>
        <taxon>Trebouxiophyceae</taxon>
        <taxon>Trebouxiophyceae incertae sedis</taxon>
        <taxon>Coccomyxaceae</taxon>
        <taxon>Coccomyxa</taxon>
    </lineage>
</organism>
<dbReference type="InterPro" id="IPR038538">
    <property type="entry name" value="MTERF_sf"/>
</dbReference>
<evidence type="ECO:0000256" key="2">
    <source>
        <dbReference type="ARBA" id="ARBA00022472"/>
    </source>
</evidence>
<dbReference type="InterPro" id="IPR003690">
    <property type="entry name" value="MTERF"/>
</dbReference>
<reference evidence="4 5" key="1">
    <citation type="journal article" date="2024" name="Nat. Commun.">
        <title>Phylogenomics reveals the evolutionary origins of lichenization in chlorophyte algae.</title>
        <authorList>
            <person name="Puginier C."/>
            <person name="Libourel C."/>
            <person name="Otte J."/>
            <person name="Skaloud P."/>
            <person name="Haon M."/>
            <person name="Grisel S."/>
            <person name="Petersen M."/>
            <person name="Berrin J.G."/>
            <person name="Delaux P.M."/>
            <person name="Dal Grande F."/>
            <person name="Keller J."/>
        </authorList>
    </citation>
    <scope>NUCLEOTIDE SEQUENCE [LARGE SCALE GENOMIC DNA]</scope>
    <source>
        <strain evidence="4 5">SAG 216-7</strain>
    </source>
</reference>
<evidence type="ECO:0000313" key="5">
    <source>
        <dbReference type="Proteomes" id="UP001491310"/>
    </source>
</evidence>
<evidence type="ECO:0008006" key="6">
    <source>
        <dbReference type="Google" id="ProtNLM"/>
    </source>
</evidence>
<dbReference type="Gene3D" id="1.25.70.10">
    <property type="entry name" value="Transcription termination factor 3, mitochondrial"/>
    <property type="match status" value="1"/>
</dbReference>
<gene>
    <name evidence="4" type="ORF">WJX75_005218</name>
</gene>
<evidence type="ECO:0000256" key="3">
    <source>
        <dbReference type="ARBA" id="ARBA00022946"/>
    </source>
</evidence>
<keyword evidence="3" id="KW-0809">Transit peptide</keyword>
<dbReference type="Pfam" id="PF02536">
    <property type="entry name" value="mTERF"/>
    <property type="match status" value="1"/>
</dbReference>
<dbReference type="EMBL" id="JALJOT010000005">
    <property type="protein sequence ID" value="KAK9915137.1"/>
    <property type="molecule type" value="Genomic_DNA"/>
</dbReference>
<accession>A0ABR2YU09</accession>
<keyword evidence="5" id="KW-1185">Reference proteome</keyword>
<evidence type="ECO:0000256" key="1">
    <source>
        <dbReference type="ARBA" id="ARBA00007692"/>
    </source>
</evidence>
<comment type="caution">
    <text evidence="4">The sequence shown here is derived from an EMBL/GenBank/DDBJ whole genome shotgun (WGS) entry which is preliminary data.</text>
</comment>
<proteinExistence type="inferred from homology"/>
<dbReference type="Proteomes" id="UP001491310">
    <property type="component" value="Unassembled WGS sequence"/>
</dbReference>
<keyword evidence="2" id="KW-0806">Transcription termination</keyword>
<keyword evidence="2" id="KW-0805">Transcription regulation</keyword>